<dbReference type="RefSeq" id="WP_248670294.1">
    <property type="nucleotide sequence ID" value="NZ_JALPRX010000239.1"/>
</dbReference>
<dbReference type="Proteomes" id="UP001139516">
    <property type="component" value="Unassembled WGS sequence"/>
</dbReference>
<feature type="compositionally biased region" description="Basic and acidic residues" evidence="1">
    <location>
        <begin position="64"/>
        <end position="73"/>
    </location>
</feature>
<evidence type="ECO:0000313" key="2">
    <source>
        <dbReference type="EMBL" id="MCK8788253.1"/>
    </source>
</evidence>
<proteinExistence type="predicted"/>
<gene>
    <name evidence="2" type="ORF">M0638_28280</name>
</gene>
<comment type="caution">
    <text evidence="2">The sequence shown here is derived from an EMBL/GenBank/DDBJ whole genome shotgun (WGS) entry which is preliminary data.</text>
</comment>
<reference evidence="2" key="1">
    <citation type="submission" date="2022-04" db="EMBL/GenBank/DDBJ databases">
        <title>Roseomonas acroporae sp. nov., isolated from coral Acropora digitifera.</title>
        <authorList>
            <person name="Sun H."/>
        </authorList>
    </citation>
    <scope>NUCLEOTIDE SEQUENCE</scope>
    <source>
        <strain evidence="2">NAR14</strain>
    </source>
</reference>
<evidence type="ECO:0000313" key="3">
    <source>
        <dbReference type="Proteomes" id="UP001139516"/>
    </source>
</evidence>
<sequence>MPRDTTRPQKGSALLPACRLYVKTSAKGERYLMGRLGGLRVLIMPKRADDEGEHSHNLLLGEAGQRDGGESGR</sequence>
<feature type="region of interest" description="Disordered" evidence="1">
    <location>
        <begin position="50"/>
        <end position="73"/>
    </location>
</feature>
<accession>A0A9X1YDN6</accession>
<dbReference type="AlphaFoldDB" id="A0A9X1YDN6"/>
<name>A0A9X1YDN6_9PROT</name>
<protein>
    <submittedName>
        <fullName evidence="2">Uncharacterized protein</fullName>
    </submittedName>
</protein>
<organism evidence="2 3">
    <name type="scientific">Roseomonas acroporae</name>
    <dbReference type="NCBI Taxonomy" id="2937791"/>
    <lineage>
        <taxon>Bacteria</taxon>
        <taxon>Pseudomonadati</taxon>
        <taxon>Pseudomonadota</taxon>
        <taxon>Alphaproteobacteria</taxon>
        <taxon>Acetobacterales</taxon>
        <taxon>Roseomonadaceae</taxon>
        <taxon>Roseomonas</taxon>
    </lineage>
</organism>
<keyword evidence="3" id="KW-1185">Reference proteome</keyword>
<dbReference type="EMBL" id="JALPRX010000239">
    <property type="protein sequence ID" value="MCK8788253.1"/>
    <property type="molecule type" value="Genomic_DNA"/>
</dbReference>
<evidence type="ECO:0000256" key="1">
    <source>
        <dbReference type="SAM" id="MobiDB-lite"/>
    </source>
</evidence>